<name>A0AAP0NQS6_9MAGN</name>
<sequence>MLWILEVIEKILTDPILLPLQDSMSSPLGCSSGMKMHRQANSLFVAVYVACEG</sequence>
<dbReference type="EMBL" id="JBBNAF010000009">
    <property type="protein sequence ID" value="KAK9114355.1"/>
    <property type="molecule type" value="Genomic_DNA"/>
</dbReference>
<evidence type="ECO:0000313" key="1">
    <source>
        <dbReference type="EMBL" id="KAK9114355.1"/>
    </source>
</evidence>
<gene>
    <name evidence="1" type="ORF">Syun_021152</name>
</gene>
<reference evidence="1 2" key="1">
    <citation type="submission" date="2024-01" db="EMBL/GenBank/DDBJ databases">
        <title>Genome assemblies of Stephania.</title>
        <authorList>
            <person name="Yang L."/>
        </authorList>
    </citation>
    <scope>NUCLEOTIDE SEQUENCE [LARGE SCALE GENOMIC DNA]</scope>
    <source>
        <strain evidence="1">YNDBR</strain>
        <tissue evidence="1">Leaf</tissue>
    </source>
</reference>
<keyword evidence="2" id="KW-1185">Reference proteome</keyword>
<protein>
    <submittedName>
        <fullName evidence="1">Uncharacterized protein</fullName>
    </submittedName>
</protein>
<dbReference type="AlphaFoldDB" id="A0AAP0NQS6"/>
<dbReference type="Proteomes" id="UP001420932">
    <property type="component" value="Unassembled WGS sequence"/>
</dbReference>
<comment type="caution">
    <text evidence="1">The sequence shown here is derived from an EMBL/GenBank/DDBJ whole genome shotgun (WGS) entry which is preliminary data.</text>
</comment>
<proteinExistence type="predicted"/>
<evidence type="ECO:0000313" key="2">
    <source>
        <dbReference type="Proteomes" id="UP001420932"/>
    </source>
</evidence>
<organism evidence="1 2">
    <name type="scientific">Stephania yunnanensis</name>
    <dbReference type="NCBI Taxonomy" id="152371"/>
    <lineage>
        <taxon>Eukaryota</taxon>
        <taxon>Viridiplantae</taxon>
        <taxon>Streptophyta</taxon>
        <taxon>Embryophyta</taxon>
        <taxon>Tracheophyta</taxon>
        <taxon>Spermatophyta</taxon>
        <taxon>Magnoliopsida</taxon>
        <taxon>Ranunculales</taxon>
        <taxon>Menispermaceae</taxon>
        <taxon>Menispermoideae</taxon>
        <taxon>Cissampelideae</taxon>
        <taxon>Stephania</taxon>
    </lineage>
</organism>
<accession>A0AAP0NQS6</accession>